<dbReference type="Proteomes" id="UP001497535">
    <property type="component" value="Unassembled WGS sequence"/>
</dbReference>
<evidence type="ECO:0000313" key="1">
    <source>
        <dbReference type="EMBL" id="CAK5073760.1"/>
    </source>
</evidence>
<sequence length="794" mass="93414">MTAVIILFLLLISLFGLNFANHITSEISKTNKKHEHFMPLVAFNCGYRNKFMNKDGRWQDDPSSVAGCLHGKYDILKYCKRVYPNEEINNIVEYPHITKIDRWCREGGKECYHQFNVRPFRCIAGEFVTESLQVPHRCHFDHIIGRDKCNDFNFWNNTSEGECLKKKETAKTNSQQMQLFSFALLEPCGLGMFRGVEFVCCPKDLEEKIEKIVVDLETPSSEEKKKTLSSSDDEEEEEDDEEEEEEYTDEDEDEDLESDDKLSKSKKKIKTSTEQQQKQDPYFKEDNTANEHERFIEAEERLEKKHRKKVTKVITGWSELFERYNKMKEKDPKGAEQYKREMTGKFRKTIASLETENREQRKQLEDLHNERVQTSLNEKKRQATHEYRAALAIQVGRDNKENVLRTLKNYIRAEEKDRLHMLNRYRHLLRSGQQEEAISFEPILLHRLRYIDLRINGTLAMLRDFPELEKELRPKSLAFWKAYRRENTPEELERKEIDEVETKKKSLSDEERNERLIKLYKQNFSSKYQDNSIVTKIETHKLTPSVEHKSMVVSLKDVLNDNEEDNKHKKKEKQLDEDSDEDQFEEDEDTEEEDDEKKTTIVPAPSSTQKIPVKIHVELLKPYGMAKLKSKGGEESSNEEDEDDDEEEEEGEIIKDGAKRKQIKNINIEPIVLAPSPNEFLEENNGEEIVNKHYSRALFKARHNKKEEEDVSNLLEDANLIILLGLVALVTLTLAIVVFLFRGRRNRHRGFIEVDVCTPEESHITGMQVNGYENRKFIKIIFTKFFFFSNLCIF</sequence>
<dbReference type="EMBL" id="CAVMJV010000024">
    <property type="protein sequence ID" value="CAK5073760.1"/>
    <property type="molecule type" value="Genomic_DNA"/>
</dbReference>
<evidence type="ECO:0000313" key="2">
    <source>
        <dbReference type="Proteomes" id="UP001497535"/>
    </source>
</evidence>
<organism evidence="1 2">
    <name type="scientific">Meloidogyne enterolobii</name>
    <name type="common">Root-knot nematode worm</name>
    <name type="synonym">Meloidogyne mayaguensis</name>
    <dbReference type="NCBI Taxonomy" id="390850"/>
    <lineage>
        <taxon>Eukaryota</taxon>
        <taxon>Metazoa</taxon>
        <taxon>Ecdysozoa</taxon>
        <taxon>Nematoda</taxon>
        <taxon>Chromadorea</taxon>
        <taxon>Rhabditida</taxon>
        <taxon>Tylenchina</taxon>
        <taxon>Tylenchomorpha</taxon>
        <taxon>Tylenchoidea</taxon>
        <taxon>Meloidogynidae</taxon>
        <taxon>Meloidogyninae</taxon>
        <taxon>Meloidogyne</taxon>
    </lineage>
</organism>
<accession>A0ACB0Z4A2</accession>
<name>A0ACB0Z4A2_MELEN</name>
<comment type="caution">
    <text evidence="1">The sequence shown here is derived from an EMBL/GenBank/DDBJ whole genome shotgun (WGS) entry which is preliminary data.</text>
</comment>
<keyword evidence="2" id="KW-1185">Reference proteome</keyword>
<proteinExistence type="predicted"/>
<protein>
    <submittedName>
        <fullName evidence="1">Uncharacterized protein</fullName>
    </submittedName>
</protein>
<reference evidence="1" key="1">
    <citation type="submission" date="2023-11" db="EMBL/GenBank/DDBJ databases">
        <authorList>
            <person name="Poullet M."/>
        </authorList>
    </citation>
    <scope>NUCLEOTIDE SEQUENCE</scope>
    <source>
        <strain evidence="1">E1834</strain>
    </source>
</reference>
<gene>
    <name evidence="1" type="ORF">MENTE1834_LOCUS20449</name>
</gene>